<feature type="compositionally biased region" description="Polar residues" evidence="1">
    <location>
        <begin position="591"/>
        <end position="603"/>
    </location>
</feature>
<sequence length="802" mass="89840">MAINMKRLIGWPWNKAKAEAAKDAAKPIKDPLEADTRLDIVKRGADQGWEYTEKPVPIFKSIDDFPTLKSLINTEDELTFKGKALDAATISRSVVDNGFKSMSSDGAFNNYTVPDQLQNWYMSQSFIGYQACSIIAQHWLVMKACSMVGKDAVRKGWEVKSSSDVELTAEEAERIKSRDEEMKIPENLTESVTFKNIFGIRVLLFVVESADPEYYEKPFNIDGVTKGSYKGMSQIDPYWCMPLASNNMTANPASMHFYEPEFWVISGKKYHRSHLIVLRNDFTSDILKPTYLFGGIPLTQQIYERVYAAERTANEAPLLAMSKRTTTLRTDVEKAIVNEANFAKRLMMWIKYRDNHGVKVVGKEEAVEQFDTNLSDFDSVIMNQYQLVAAIAKVPSTKLLGTSPKGFNATGEFEMVSYHEELETCQKHDLTPILRRHYLLLTKSEGISVKIKVIWEPVGSLTAKQQAEINQNKANTGKALIDGGVISPDEERQRLKDDRNSGYNRLGEEEAETQPGLSPENIALMGKSAGEMIQGKADIEQAKADILKQSGAFYKNTGELPEGGERGELAENQAGNNAIEPNPEYLGDTPQGATTKASAFETKSSNNEVEELVRELDRLHDYYIPEGKDVKEFDPYQKKRGTQPSVTPSTKASTFGMHHTVARMDAADMPKMKINGHICLIENPRTSIRKGNSLDGAWERTMPHHYGFIRGTKGADGDDVDCFIGPNPKSGKVFIINQNDNHSGEFDEHKVMLGFDSAEEAEKGYRASFDAKWQGFDSIHEVTLDEFNTWVKGDCNTPYGKV</sequence>
<dbReference type="RefSeq" id="YP_009849861.1">
    <property type="nucleotide sequence ID" value="NC_048796.1"/>
</dbReference>
<keyword evidence="5" id="KW-1185">Reference proteome</keyword>
<protein>
    <submittedName>
        <fullName evidence="4">Portal protein</fullName>
    </submittedName>
</protein>
<name>A0A514A8L5_9CAUD</name>
<feature type="region of interest" description="Disordered" evidence="1">
    <location>
        <begin position="480"/>
        <end position="519"/>
    </location>
</feature>
<evidence type="ECO:0000259" key="3">
    <source>
        <dbReference type="Pfam" id="PF18823"/>
    </source>
</evidence>
<feature type="domain" description="Inorganic pyrophosphatase" evidence="3">
    <location>
        <begin position="669"/>
        <end position="792"/>
    </location>
</feature>
<feature type="region of interest" description="Disordered" evidence="1">
    <location>
        <begin position="575"/>
        <end position="607"/>
    </location>
</feature>
<accession>A0A514A8L5</accession>
<dbReference type="GeneID" id="55620327"/>
<dbReference type="Proteomes" id="UP000319711">
    <property type="component" value="Segment"/>
</dbReference>
<dbReference type="KEGG" id="vg:55620327"/>
<gene>
    <name evidence="4" type="primary">27</name>
    <name evidence="4" type="ORF">KYLE_29</name>
</gene>
<proteinExistence type="predicted"/>
<dbReference type="EMBL" id="MN038177">
    <property type="protein sequence ID" value="QDH49612.1"/>
    <property type="molecule type" value="Genomic_DNA"/>
</dbReference>
<reference evidence="4 5" key="1">
    <citation type="submission" date="2019-06" db="EMBL/GenBank/DDBJ databases">
        <authorList>
            <person name="Fakulujo A."/>
            <person name="Fiaz D."/>
            <person name="Garg S."/>
            <person name="Gordon G."/>
            <person name="Haider Z."/>
            <person name="Hale A."/>
            <person name="Hodges K."/>
            <person name="Jacob L."/>
            <person name="Kandil F."/>
            <person name="Kincaid V."/>
            <person name="Melchor-Guerra M."/>
            <person name="Morrelli A."/>
            <person name="Morris R."/>
            <person name="Nawaz M."/>
            <person name="Nguyen N."/>
            <person name="Omair A."/>
            <person name="Pray J."/>
            <person name="Saleem H."/>
            <person name="Saravane K."/>
            <person name="Sharma A."/>
            <person name="Singh A."/>
            <person name="Walston M."/>
            <person name="Zaman H."/>
            <person name="Puthuveetil N."/>
            <person name="Do L."/>
            <person name="Islam N."/>
            <person name="Johnson A."/>
        </authorList>
    </citation>
    <scope>NUCLEOTIDE SEQUENCE [LARGE SCALE GENOMIC DNA]</scope>
</reference>
<evidence type="ECO:0000256" key="1">
    <source>
        <dbReference type="SAM" id="MobiDB-lite"/>
    </source>
</evidence>
<evidence type="ECO:0000313" key="5">
    <source>
        <dbReference type="Proteomes" id="UP000319711"/>
    </source>
</evidence>
<evidence type="ECO:0000259" key="2">
    <source>
        <dbReference type="Pfam" id="PF06381"/>
    </source>
</evidence>
<dbReference type="Pfam" id="PF06381">
    <property type="entry name" value="Phage_portal_3"/>
    <property type="match status" value="1"/>
</dbReference>
<evidence type="ECO:0000313" key="4">
    <source>
        <dbReference type="EMBL" id="QDH49612.1"/>
    </source>
</evidence>
<dbReference type="Pfam" id="PF18823">
    <property type="entry name" value="InPase"/>
    <property type="match status" value="1"/>
</dbReference>
<feature type="compositionally biased region" description="Basic and acidic residues" evidence="1">
    <location>
        <begin position="489"/>
        <end position="500"/>
    </location>
</feature>
<feature type="domain" description="Anti-CBASS protein Acb1-like N-terminal" evidence="2">
    <location>
        <begin position="129"/>
        <end position="476"/>
    </location>
</feature>
<organism evidence="4 5">
    <name type="scientific">Pantoea phage Kyle</name>
    <dbReference type="NCBI Taxonomy" id="2589665"/>
    <lineage>
        <taxon>Viruses</taxon>
        <taxon>Duplodnaviria</taxon>
        <taxon>Heunggongvirae</taxon>
        <taxon>Uroviricota</taxon>
        <taxon>Caudoviricetes</taxon>
        <taxon>Lindbergviridae</taxon>
        <taxon>Kylevirus</taxon>
        <taxon>Kylevirus kyle</taxon>
    </lineage>
</organism>
<dbReference type="InterPro" id="IPR041595">
    <property type="entry name" value="Inorganic_Pase"/>
</dbReference>
<dbReference type="InterPro" id="IPR024459">
    <property type="entry name" value="Acb1-like_N"/>
</dbReference>